<dbReference type="EMBL" id="MELK01000028">
    <property type="protein sequence ID" value="OFW57982.1"/>
    <property type="molecule type" value="Genomic_DNA"/>
</dbReference>
<dbReference type="InterPro" id="IPR038695">
    <property type="entry name" value="Saro_0823-like_sf"/>
</dbReference>
<dbReference type="STRING" id="1797197.A2Y75_12190"/>
<evidence type="ECO:0008006" key="3">
    <source>
        <dbReference type="Google" id="ProtNLM"/>
    </source>
</evidence>
<comment type="caution">
    <text evidence="1">The sequence shown here is derived from an EMBL/GenBank/DDBJ whole genome shotgun (WGS) entry which is preliminary data.</text>
</comment>
<dbReference type="Pfam" id="PF02643">
    <property type="entry name" value="DUF192"/>
    <property type="match status" value="1"/>
</dbReference>
<evidence type="ECO:0000313" key="2">
    <source>
        <dbReference type="Proteomes" id="UP000177876"/>
    </source>
</evidence>
<organism evidence="1 2">
    <name type="scientific">Candidatus Solincola sediminis</name>
    <dbReference type="NCBI Taxonomy" id="1797199"/>
    <lineage>
        <taxon>Bacteria</taxon>
        <taxon>Bacillati</taxon>
        <taxon>Actinomycetota</taxon>
        <taxon>Candidatus Geothermincolia</taxon>
        <taxon>Candidatus Geothermincolales</taxon>
        <taxon>Candidatus Geothermincolaceae</taxon>
        <taxon>Candidatus Solincola</taxon>
    </lineage>
</organism>
<dbReference type="Gene3D" id="2.60.120.1140">
    <property type="entry name" value="Protein of unknown function DUF192"/>
    <property type="match status" value="1"/>
</dbReference>
<name>A0A1F2WMD4_9ACTN</name>
<dbReference type="AlphaFoldDB" id="A0A1F2WMD4"/>
<reference evidence="1 2" key="1">
    <citation type="journal article" date="2016" name="Nat. Commun.">
        <title>Thousands of microbial genomes shed light on interconnected biogeochemical processes in an aquifer system.</title>
        <authorList>
            <person name="Anantharaman K."/>
            <person name="Brown C.T."/>
            <person name="Hug L.A."/>
            <person name="Sharon I."/>
            <person name="Castelle C.J."/>
            <person name="Probst A.J."/>
            <person name="Thomas B.C."/>
            <person name="Singh A."/>
            <person name="Wilkins M.J."/>
            <person name="Karaoz U."/>
            <person name="Brodie E.L."/>
            <person name="Williams K.H."/>
            <person name="Hubbard S.S."/>
            <person name="Banfield J.F."/>
        </authorList>
    </citation>
    <scope>NUCLEOTIDE SEQUENCE [LARGE SCALE GENOMIC DNA]</scope>
</reference>
<evidence type="ECO:0000313" key="1">
    <source>
        <dbReference type="EMBL" id="OFW57982.1"/>
    </source>
</evidence>
<dbReference type="PANTHER" id="PTHR37953">
    <property type="entry name" value="UPF0127 PROTEIN MJ1496"/>
    <property type="match status" value="1"/>
</dbReference>
<dbReference type="PANTHER" id="PTHR37953:SF1">
    <property type="entry name" value="UPF0127 PROTEIN MJ1496"/>
    <property type="match status" value="1"/>
</dbReference>
<sequence>MEYVKIANASRDRVLAERVGLADTPAARRRGLLGSRELSGEEGLLIIPCRQVHTFGMKYPIDVIFLDASWRVRRYCKGLKPWRLSPFVISSKSVLELPAGKIDETETEIGDVLR</sequence>
<proteinExistence type="predicted"/>
<accession>A0A1F2WMD4</accession>
<dbReference type="Proteomes" id="UP000177876">
    <property type="component" value="Unassembled WGS sequence"/>
</dbReference>
<dbReference type="InterPro" id="IPR003795">
    <property type="entry name" value="DUF192"/>
</dbReference>
<gene>
    <name evidence="1" type="ORF">A2Y75_12190</name>
</gene>
<protein>
    <recommendedName>
        <fullName evidence="3">DUF192 domain-containing protein</fullName>
    </recommendedName>
</protein>